<gene>
    <name evidence="4" type="primary">lacA_1</name>
    <name evidence="4" type="ORF">NCTC13193_01976</name>
</gene>
<keyword evidence="2 4" id="KW-0808">Transferase</keyword>
<dbReference type="EMBL" id="LR134492">
    <property type="protein sequence ID" value="VEI67492.1"/>
    <property type="molecule type" value="Genomic_DNA"/>
</dbReference>
<dbReference type="PANTHER" id="PTHR43300">
    <property type="entry name" value="ACETYLTRANSFERASE"/>
    <property type="match status" value="1"/>
</dbReference>
<dbReference type="AlphaFoldDB" id="A0A3S4YSH6"/>
<dbReference type="Gene3D" id="2.160.10.10">
    <property type="entry name" value="Hexapeptide repeat proteins"/>
    <property type="match status" value="1"/>
</dbReference>
<dbReference type="EC" id="2.3.1.18" evidence="4"/>
<dbReference type="PANTHER" id="PTHR43300:SF12">
    <property type="entry name" value="CHLORAMPHENICOL ACETYLTRANSFERASE"/>
    <property type="match status" value="1"/>
</dbReference>
<evidence type="ECO:0000256" key="3">
    <source>
        <dbReference type="ARBA" id="ARBA00023315"/>
    </source>
</evidence>
<dbReference type="InterPro" id="IPR011004">
    <property type="entry name" value="Trimer_LpxA-like_sf"/>
</dbReference>
<dbReference type="SUPFAM" id="SSF51161">
    <property type="entry name" value="Trimeric LpxA-like enzymes"/>
    <property type="match status" value="1"/>
</dbReference>
<sequence>MSYYTQEELMSLGLNSLGCNVNISKKASLYGCANISIGNNVRIDDFCVLSVGTGGLVIGDHIHIGVYSSIIGAGRVTLGNYANISSRVSIYSSNDDYSGRFMTNPTLPATVTNVRHAEVAIGKHVIIGSGSVILPGVTLSDGVAVGALSLVNKDCEAFVVYAGVPAIKINSRDRGLLKLESDFSGNRM</sequence>
<accession>A0A3S4YSH6</accession>
<keyword evidence="3 4" id="KW-0012">Acyltransferase</keyword>
<dbReference type="InterPro" id="IPR050179">
    <property type="entry name" value="Trans_hexapeptide_repeat"/>
</dbReference>
<dbReference type="GO" id="GO:0008870">
    <property type="term" value="F:galactoside O-acetyltransferase activity"/>
    <property type="evidence" value="ECO:0007669"/>
    <property type="project" value="UniProtKB-EC"/>
</dbReference>
<evidence type="ECO:0000313" key="4">
    <source>
        <dbReference type="EMBL" id="VEI67492.1"/>
    </source>
</evidence>
<dbReference type="CDD" id="cd04647">
    <property type="entry name" value="LbH_MAT_like"/>
    <property type="match status" value="1"/>
</dbReference>
<evidence type="ECO:0000256" key="2">
    <source>
        <dbReference type="ARBA" id="ARBA00022679"/>
    </source>
</evidence>
<comment type="similarity">
    <text evidence="1">Belongs to the transferase hexapeptide repeat family.</text>
</comment>
<evidence type="ECO:0000256" key="1">
    <source>
        <dbReference type="ARBA" id="ARBA00007274"/>
    </source>
</evidence>
<evidence type="ECO:0000313" key="5">
    <source>
        <dbReference type="Proteomes" id="UP000270487"/>
    </source>
</evidence>
<protein>
    <submittedName>
        <fullName evidence="4">Galactoside O-acetyltransferase</fullName>
        <ecNumber evidence="4">2.3.1.18</ecNumber>
    </submittedName>
</protein>
<proteinExistence type="inferred from homology"/>
<reference evidence="4 5" key="1">
    <citation type="submission" date="2018-12" db="EMBL/GenBank/DDBJ databases">
        <authorList>
            <consortium name="Pathogen Informatics"/>
        </authorList>
    </citation>
    <scope>NUCLEOTIDE SEQUENCE [LARGE SCALE GENOMIC DNA]</scope>
    <source>
        <strain evidence="4 5">NCTC13193</strain>
    </source>
</reference>
<organism evidence="4 5">
    <name type="scientific">Serratia fonticola</name>
    <dbReference type="NCBI Taxonomy" id="47917"/>
    <lineage>
        <taxon>Bacteria</taxon>
        <taxon>Pseudomonadati</taxon>
        <taxon>Pseudomonadota</taxon>
        <taxon>Gammaproteobacteria</taxon>
        <taxon>Enterobacterales</taxon>
        <taxon>Yersiniaceae</taxon>
        <taxon>Serratia</taxon>
    </lineage>
</organism>
<name>A0A3S4YSH6_SERFO</name>
<dbReference type="Proteomes" id="UP000270487">
    <property type="component" value="Chromosome"/>
</dbReference>